<keyword evidence="10 11" id="KW-0119">Carbohydrate metabolism</keyword>
<dbReference type="PROSITE" id="PS00545">
    <property type="entry name" value="ALDOSE_1_EPIMERASE"/>
    <property type="match status" value="1"/>
</dbReference>
<dbReference type="AlphaFoldDB" id="A0A929PV53"/>
<reference evidence="14" key="1">
    <citation type="submission" date="2020-10" db="EMBL/GenBank/DDBJ databases">
        <title>Mucilaginibacter mali sp. nov., isolated from rhizosphere soil of apple orchard.</title>
        <authorList>
            <person name="Lee J.-S."/>
            <person name="Kim H.S."/>
            <person name="Kim J.-S."/>
        </authorList>
    </citation>
    <scope>NUCLEOTIDE SEQUENCE</scope>
    <source>
        <strain evidence="14">KCTC 22746</strain>
    </source>
</reference>
<comment type="similarity">
    <text evidence="4 11">Belongs to the aldose epimerase family.</text>
</comment>
<dbReference type="Gene3D" id="2.70.98.10">
    <property type="match status" value="1"/>
</dbReference>
<dbReference type="RefSeq" id="WP_194109831.1">
    <property type="nucleotide sequence ID" value="NZ_JADFFL010000001.1"/>
</dbReference>
<comment type="subunit">
    <text evidence="5">Monomer.</text>
</comment>
<dbReference type="GO" id="GO:0004034">
    <property type="term" value="F:aldose 1-epimerase activity"/>
    <property type="evidence" value="ECO:0007669"/>
    <property type="project" value="UniProtKB-EC"/>
</dbReference>
<dbReference type="InterPro" id="IPR008183">
    <property type="entry name" value="Aldose_1/G6P_1-epimerase"/>
</dbReference>
<dbReference type="CDD" id="cd09019">
    <property type="entry name" value="galactose_mutarotase_like"/>
    <property type="match status" value="1"/>
</dbReference>
<proteinExistence type="inferred from homology"/>
<dbReference type="PIRSF" id="PIRSF005096">
    <property type="entry name" value="GALM"/>
    <property type="match status" value="1"/>
</dbReference>
<accession>A0A929PV53</accession>
<dbReference type="GO" id="GO:0006006">
    <property type="term" value="P:glucose metabolic process"/>
    <property type="evidence" value="ECO:0007669"/>
    <property type="project" value="TreeGrafter"/>
</dbReference>
<feature type="binding site" evidence="13">
    <location>
        <begin position="177"/>
        <end position="179"/>
    </location>
    <ligand>
        <name>beta-D-galactose</name>
        <dbReference type="ChEBI" id="CHEBI:27667"/>
    </ligand>
</feature>
<dbReference type="InterPro" id="IPR018052">
    <property type="entry name" value="Ald1_epimerase_CS"/>
</dbReference>
<evidence type="ECO:0000313" key="14">
    <source>
        <dbReference type="EMBL" id="MBE9660636.1"/>
    </source>
</evidence>
<feature type="binding site" evidence="13">
    <location>
        <begin position="81"/>
        <end position="82"/>
    </location>
    <ligand>
        <name>beta-D-galactose</name>
        <dbReference type="ChEBI" id="CHEBI:27667"/>
    </ligand>
</feature>
<evidence type="ECO:0000256" key="9">
    <source>
        <dbReference type="ARBA" id="ARBA00023235"/>
    </source>
</evidence>
<evidence type="ECO:0000256" key="4">
    <source>
        <dbReference type="ARBA" id="ARBA00006206"/>
    </source>
</evidence>
<organism evidence="14 15">
    <name type="scientific">Mucilaginibacter myungsuensis</name>
    <dbReference type="NCBI Taxonomy" id="649104"/>
    <lineage>
        <taxon>Bacteria</taxon>
        <taxon>Pseudomonadati</taxon>
        <taxon>Bacteroidota</taxon>
        <taxon>Sphingobacteriia</taxon>
        <taxon>Sphingobacteriales</taxon>
        <taxon>Sphingobacteriaceae</taxon>
        <taxon>Mucilaginibacter</taxon>
    </lineage>
</organism>
<dbReference type="PANTHER" id="PTHR10091">
    <property type="entry name" value="ALDOSE-1-EPIMERASE"/>
    <property type="match status" value="1"/>
</dbReference>
<dbReference type="GO" id="GO:0005737">
    <property type="term" value="C:cytoplasm"/>
    <property type="evidence" value="ECO:0007669"/>
    <property type="project" value="TreeGrafter"/>
</dbReference>
<dbReference type="Pfam" id="PF01263">
    <property type="entry name" value="Aldose_epim"/>
    <property type="match status" value="1"/>
</dbReference>
<keyword evidence="9 11" id="KW-0413">Isomerase</keyword>
<gene>
    <name evidence="14" type="ORF">IRJ16_01965</name>
</gene>
<evidence type="ECO:0000256" key="12">
    <source>
        <dbReference type="PIRSR" id="PIRSR005096-1"/>
    </source>
</evidence>
<evidence type="ECO:0000256" key="13">
    <source>
        <dbReference type="PIRSR" id="PIRSR005096-3"/>
    </source>
</evidence>
<evidence type="ECO:0000256" key="1">
    <source>
        <dbReference type="ARBA" id="ARBA00001614"/>
    </source>
</evidence>
<dbReference type="InterPro" id="IPR014718">
    <property type="entry name" value="GH-type_carb-bd"/>
</dbReference>
<sequence>MTERITYRPWSNIGDQPVYLFCLRNSSGAYIEVSNYGATLVNIMVPDRAGQLGSVVLGFADLYSYLKDNCYIGSTIGRYANRISNARFELNEETYQLDANDGPNSNHSGAAGFNSKMFGFEIHYNELVLTLDDTDDSGGFPGSLNLRVTYNWTDDNQLTMRYQAVADADTYVNLTNHAYFNLSGKADILGHQLTISGRSIVESDRNYIPTGNIVEAGELLFKGNTIADKIGHKPEVGDGINSYYILDDELKVQNRFSVKLSEQTSGRLLTIDTSYPGLFVYTGDYLLSAQPGHQGDSYQPFGGLCLECQLYPDAMNRPEFPSALLPKHQVYDQYIKFKFGTDQ</sequence>
<evidence type="ECO:0000256" key="8">
    <source>
        <dbReference type="ARBA" id="ARBA00022837"/>
    </source>
</evidence>
<comment type="cofactor">
    <cofactor evidence="2">
        <name>Ca(2+)</name>
        <dbReference type="ChEBI" id="CHEBI:29108"/>
    </cofactor>
</comment>
<evidence type="ECO:0000256" key="2">
    <source>
        <dbReference type="ARBA" id="ARBA00001913"/>
    </source>
</evidence>
<dbReference type="GO" id="GO:0030246">
    <property type="term" value="F:carbohydrate binding"/>
    <property type="evidence" value="ECO:0007669"/>
    <property type="project" value="InterPro"/>
</dbReference>
<comment type="pathway">
    <text evidence="3 11">Carbohydrate metabolism; hexose metabolism.</text>
</comment>
<evidence type="ECO:0000256" key="11">
    <source>
        <dbReference type="PIRNR" id="PIRNR005096"/>
    </source>
</evidence>
<evidence type="ECO:0000313" key="15">
    <source>
        <dbReference type="Proteomes" id="UP000622475"/>
    </source>
</evidence>
<feature type="active site" description="Proton acceptor" evidence="12">
    <location>
        <position position="307"/>
    </location>
</feature>
<keyword evidence="8" id="KW-0106">Calcium</keyword>
<dbReference type="PANTHER" id="PTHR10091:SF0">
    <property type="entry name" value="GALACTOSE MUTAROTASE"/>
    <property type="match status" value="1"/>
</dbReference>
<dbReference type="SUPFAM" id="SSF74650">
    <property type="entry name" value="Galactose mutarotase-like"/>
    <property type="match status" value="1"/>
</dbReference>
<dbReference type="EMBL" id="JADFFL010000001">
    <property type="protein sequence ID" value="MBE9660636.1"/>
    <property type="molecule type" value="Genomic_DNA"/>
</dbReference>
<name>A0A929PV53_9SPHI</name>
<evidence type="ECO:0000256" key="10">
    <source>
        <dbReference type="ARBA" id="ARBA00023277"/>
    </source>
</evidence>
<dbReference type="InterPro" id="IPR047215">
    <property type="entry name" value="Galactose_mutarotase-like"/>
</dbReference>
<evidence type="ECO:0000256" key="6">
    <source>
        <dbReference type="ARBA" id="ARBA00013185"/>
    </source>
</evidence>
<feature type="active site" description="Proton donor" evidence="12">
    <location>
        <position position="177"/>
    </location>
</feature>
<dbReference type="GO" id="GO:0033499">
    <property type="term" value="P:galactose catabolic process via UDP-galactose, Leloir pathway"/>
    <property type="evidence" value="ECO:0007669"/>
    <property type="project" value="TreeGrafter"/>
</dbReference>
<dbReference type="InterPro" id="IPR011013">
    <property type="entry name" value="Gal_mutarotase_sf_dom"/>
</dbReference>
<keyword evidence="15" id="KW-1185">Reference proteome</keyword>
<comment type="caution">
    <text evidence="14">The sequence shown here is derived from an EMBL/GenBank/DDBJ whole genome shotgun (WGS) entry which is preliminary data.</text>
</comment>
<dbReference type="Proteomes" id="UP000622475">
    <property type="component" value="Unassembled WGS sequence"/>
</dbReference>
<dbReference type="EC" id="5.1.3.3" evidence="6 11"/>
<evidence type="ECO:0000256" key="5">
    <source>
        <dbReference type="ARBA" id="ARBA00011245"/>
    </source>
</evidence>
<evidence type="ECO:0000256" key="3">
    <source>
        <dbReference type="ARBA" id="ARBA00005028"/>
    </source>
</evidence>
<dbReference type="InterPro" id="IPR015443">
    <property type="entry name" value="Aldose_1-epimerase"/>
</dbReference>
<comment type="catalytic activity">
    <reaction evidence="1 11">
        <text>alpha-D-glucose = beta-D-glucose</text>
        <dbReference type="Rhea" id="RHEA:10264"/>
        <dbReference type="ChEBI" id="CHEBI:15903"/>
        <dbReference type="ChEBI" id="CHEBI:17925"/>
        <dbReference type="EC" id="5.1.3.3"/>
    </reaction>
</comment>
<evidence type="ECO:0000256" key="7">
    <source>
        <dbReference type="ARBA" id="ARBA00014165"/>
    </source>
</evidence>
<protein>
    <recommendedName>
        <fullName evidence="7 11">Aldose 1-epimerase</fullName>
        <ecNumber evidence="6 11">5.1.3.3</ecNumber>
    </recommendedName>
</protein>